<gene>
    <name evidence="1" type="ORF">AU05_20240</name>
</gene>
<organism evidence="1 2">
    <name type="scientific">Ectopseudomonas composti</name>
    <dbReference type="NCBI Taxonomy" id="658457"/>
    <lineage>
        <taxon>Bacteria</taxon>
        <taxon>Pseudomonadati</taxon>
        <taxon>Pseudomonadota</taxon>
        <taxon>Gammaproteobacteria</taxon>
        <taxon>Pseudomonadales</taxon>
        <taxon>Pseudomonadaceae</taxon>
        <taxon>Ectopseudomonas</taxon>
    </lineage>
</organism>
<protein>
    <recommendedName>
        <fullName evidence="3">RHS repeat protein</fullName>
    </recommendedName>
</protein>
<name>A0ABN0S8S8_9GAMM</name>
<dbReference type="Gene3D" id="2.180.10.10">
    <property type="entry name" value="RHS repeat-associated core"/>
    <property type="match status" value="1"/>
</dbReference>
<proteinExistence type="predicted"/>
<accession>A0ABN0S8S8</accession>
<comment type="caution">
    <text evidence="1">The sequence shown here is derived from an EMBL/GenBank/DDBJ whole genome shotgun (WGS) entry which is preliminary data.</text>
</comment>
<dbReference type="Proteomes" id="UP000023842">
    <property type="component" value="Unassembled WGS sequence"/>
</dbReference>
<dbReference type="Pfam" id="PF05593">
    <property type="entry name" value="RHS_repeat"/>
    <property type="match status" value="1"/>
</dbReference>
<dbReference type="EMBL" id="JFJN01000064">
    <property type="protein sequence ID" value="EZH78492.1"/>
    <property type="molecule type" value="Genomic_DNA"/>
</dbReference>
<evidence type="ECO:0008006" key="3">
    <source>
        <dbReference type="Google" id="ProtNLM"/>
    </source>
</evidence>
<sequence>MLTKTGTNGWQYVSANNEHFTFNTAGKLTHWSDTQGRSYQLAYSGSEITVTDNLGNSLTLTEDTDRQPLSLAAPSTHITYGYNAEKRLTSVTRTAGGQTTQRQFHYEVPGQPGLLTGITDELGVRYATWAYDDQGRAISSEHAGGTNRVSVTYSTDGTVSVTNELGKVAKYGFQYIKGVKRITVIKGEPSPNCPSSNSTFTYDDRGLLKTKTDNKGILTTYDYNERGLEISRTEASGTPQARTITTTWHPDWFLPVTITEPDRITQYTYDHQGRQTSQSVTQR</sequence>
<dbReference type="InterPro" id="IPR006530">
    <property type="entry name" value="YD"/>
</dbReference>
<dbReference type="NCBIfam" id="TIGR01643">
    <property type="entry name" value="YD_repeat_2x"/>
    <property type="match status" value="2"/>
</dbReference>
<reference evidence="2" key="1">
    <citation type="journal article" date="2014" name="Genome Announc.">
        <title>Draft Genome Sequence of the algae degrading bacterium Pseudomonas mendocina AD6.</title>
        <authorList>
            <person name="Barney B.M."/>
            <person name="Lenneman E.M."/>
        </authorList>
    </citation>
    <scope>NUCLEOTIDE SEQUENCE [LARGE SCALE GENOMIC DNA]</scope>
    <source>
        <strain evidence="2">AD6</strain>
    </source>
</reference>
<evidence type="ECO:0000313" key="2">
    <source>
        <dbReference type="Proteomes" id="UP000023842"/>
    </source>
</evidence>
<dbReference type="InterPro" id="IPR031325">
    <property type="entry name" value="RHS_repeat"/>
</dbReference>
<keyword evidence="2" id="KW-1185">Reference proteome</keyword>
<evidence type="ECO:0000313" key="1">
    <source>
        <dbReference type="EMBL" id="EZH78492.1"/>
    </source>
</evidence>